<dbReference type="InterPro" id="IPR036515">
    <property type="entry name" value="Transposase_17_sf"/>
</dbReference>
<keyword evidence="4" id="KW-1185">Reference proteome</keyword>
<dbReference type="PANTHER" id="PTHR33360">
    <property type="entry name" value="TRANSPOSASE FOR INSERTION SEQUENCE ELEMENT IS200"/>
    <property type="match status" value="1"/>
</dbReference>
<dbReference type="GO" id="GO:0004803">
    <property type="term" value="F:transposase activity"/>
    <property type="evidence" value="ECO:0007669"/>
    <property type="project" value="InterPro"/>
</dbReference>
<name>A0A4Y6PVP9_PERCE</name>
<accession>A0A5B8Y6Y4</accession>
<evidence type="ECO:0000256" key="1">
    <source>
        <dbReference type="SAM" id="MobiDB-lite"/>
    </source>
</evidence>
<reference evidence="3 4" key="1">
    <citation type="submission" date="2019-06" db="EMBL/GenBank/DDBJ databases">
        <title>Persicimonas caeni gen. nov., sp. nov., a predatory bacterium isolated from solar saltern.</title>
        <authorList>
            <person name="Wang S."/>
        </authorList>
    </citation>
    <scope>NUCLEOTIDE SEQUENCE [LARGE SCALE GENOMIC DNA]</scope>
    <source>
        <strain evidence="3 4">YN101</strain>
    </source>
</reference>
<organism evidence="3 4">
    <name type="scientific">Persicimonas caeni</name>
    <dbReference type="NCBI Taxonomy" id="2292766"/>
    <lineage>
        <taxon>Bacteria</taxon>
        <taxon>Deltaproteobacteria</taxon>
        <taxon>Bradymonadales</taxon>
        <taxon>Bradymonadaceae</taxon>
        <taxon>Persicimonas</taxon>
    </lineage>
</organism>
<sequence length="162" mass="18666">MQSYWELYVHLVWGTKGRSHILRGDGEVAIHRAIRDTAKENGMVPICVNSAWNHTHSLFGWNLESCVQDVVDAFKQRSLEAWEEVRAKNDSMPTLEWQAGFSAFTISRGQIERTKQYIAHQKDHHRNGNTWSHFEKWCTLESESGSESESEEDECESSPSQP</sequence>
<dbReference type="PANTHER" id="PTHR33360:SF2">
    <property type="entry name" value="TRANSPOSASE FOR INSERTION SEQUENCE ELEMENT IS200"/>
    <property type="match status" value="1"/>
</dbReference>
<dbReference type="GO" id="GO:0006313">
    <property type="term" value="P:DNA transposition"/>
    <property type="evidence" value="ECO:0007669"/>
    <property type="project" value="InterPro"/>
</dbReference>
<feature type="domain" description="Transposase IS200-like" evidence="2">
    <location>
        <begin position="4"/>
        <end position="121"/>
    </location>
</feature>
<evidence type="ECO:0000313" key="3">
    <source>
        <dbReference type="EMBL" id="QDG52388.1"/>
    </source>
</evidence>
<dbReference type="GO" id="GO:0003677">
    <property type="term" value="F:DNA binding"/>
    <property type="evidence" value="ECO:0007669"/>
    <property type="project" value="InterPro"/>
</dbReference>
<dbReference type="OrthoDB" id="9794403at2"/>
<accession>A0A4Y6PVP9</accession>
<dbReference type="EMBL" id="CP041186">
    <property type="protein sequence ID" value="QDG52388.1"/>
    <property type="molecule type" value="Genomic_DNA"/>
</dbReference>
<protein>
    <recommendedName>
        <fullName evidence="2">Transposase IS200-like domain-containing protein</fullName>
    </recommendedName>
</protein>
<dbReference type="AlphaFoldDB" id="A0A4Y6PVP9"/>
<evidence type="ECO:0000313" key="4">
    <source>
        <dbReference type="Proteomes" id="UP000315995"/>
    </source>
</evidence>
<dbReference type="Pfam" id="PF01797">
    <property type="entry name" value="Y1_Tnp"/>
    <property type="match status" value="1"/>
</dbReference>
<evidence type="ECO:0000259" key="2">
    <source>
        <dbReference type="Pfam" id="PF01797"/>
    </source>
</evidence>
<dbReference type="RefSeq" id="WP_141198860.1">
    <property type="nucleotide sequence ID" value="NZ_CP041186.1"/>
</dbReference>
<dbReference type="SUPFAM" id="SSF143422">
    <property type="entry name" value="Transposase IS200-like"/>
    <property type="match status" value="1"/>
</dbReference>
<feature type="region of interest" description="Disordered" evidence="1">
    <location>
        <begin position="142"/>
        <end position="162"/>
    </location>
</feature>
<dbReference type="InterPro" id="IPR002686">
    <property type="entry name" value="Transposase_17"/>
</dbReference>
<proteinExistence type="predicted"/>
<gene>
    <name evidence="3" type="ORF">FIV42_17060</name>
</gene>
<dbReference type="Gene3D" id="3.30.70.1290">
    <property type="entry name" value="Transposase IS200-like"/>
    <property type="match status" value="1"/>
</dbReference>
<feature type="compositionally biased region" description="Acidic residues" evidence="1">
    <location>
        <begin position="144"/>
        <end position="156"/>
    </location>
</feature>
<dbReference type="Proteomes" id="UP000315995">
    <property type="component" value="Chromosome"/>
</dbReference>